<dbReference type="InterPro" id="IPR008533">
    <property type="entry name" value="DUF815"/>
</dbReference>
<comment type="caution">
    <text evidence="1">The sequence shown here is derived from an EMBL/GenBank/DDBJ whole genome shotgun (WGS) entry which is preliminary data.</text>
</comment>
<dbReference type="RefSeq" id="WP_143555000.1">
    <property type="nucleotide sequence ID" value="NZ_VJWA01000001.1"/>
</dbReference>
<gene>
    <name evidence="1" type="ORF">FMM06_04635</name>
</gene>
<dbReference type="InterPro" id="IPR027417">
    <property type="entry name" value="P-loop_NTPase"/>
</dbReference>
<keyword evidence="1" id="KW-0547">Nucleotide-binding</keyword>
<reference evidence="1 2" key="1">
    <citation type="submission" date="2019-07" db="EMBL/GenBank/DDBJ databases">
        <title>Novel species isolated from glacier.</title>
        <authorList>
            <person name="Liu Q."/>
            <person name="Xin Y.-H."/>
        </authorList>
    </citation>
    <scope>NUCLEOTIDE SEQUENCE [LARGE SCALE GENOMIC DNA]</scope>
    <source>
        <strain evidence="1 2">LB1R16</strain>
    </source>
</reference>
<accession>A0A552UGW0</accession>
<dbReference type="Pfam" id="PF05673">
    <property type="entry name" value="DUF815"/>
    <property type="match status" value="1"/>
</dbReference>
<proteinExistence type="predicted"/>
<keyword evidence="2" id="KW-1185">Reference proteome</keyword>
<dbReference type="GO" id="GO:0005524">
    <property type="term" value="F:ATP binding"/>
    <property type="evidence" value="ECO:0007669"/>
    <property type="project" value="UniProtKB-KW"/>
</dbReference>
<keyword evidence="1" id="KW-0067">ATP-binding</keyword>
<dbReference type="OrthoDB" id="9812140at2"/>
<dbReference type="Proteomes" id="UP000317894">
    <property type="component" value="Unassembled WGS sequence"/>
</dbReference>
<dbReference type="SUPFAM" id="SSF52540">
    <property type="entry name" value="P-loop containing nucleoside triphosphate hydrolases"/>
    <property type="match status" value="1"/>
</dbReference>
<evidence type="ECO:0000313" key="2">
    <source>
        <dbReference type="Proteomes" id="UP000317894"/>
    </source>
</evidence>
<organism evidence="1 2">
    <name type="scientific">Glacieibacterium frigidum</name>
    <dbReference type="NCBI Taxonomy" id="2593303"/>
    <lineage>
        <taxon>Bacteria</taxon>
        <taxon>Pseudomonadati</taxon>
        <taxon>Pseudomonadota</taxon>
        <taxon>Alphaproteobacteria</taxon>
        <taxon>Sphingomonadales</taxon>
        <taxon>Sphingosinicellaceae</taxon>
        <taxon>Glacieibacterium</taxon>
    </lineage>
</organism>
<dbReference type="Gene3D" id="3.40.50.300">
    <property type="entry name" value="P-loop containing nucleotide triphosphate hydrolases"/>
    <property type="match status" value="1"/>
</dbReference>
<dbReference type="AlphaFoldDB" id="A0A552UGW0"/>
<evidence type="ECO:0000313" key="1">
    <source>
        <dbReference type="EMBL" id="TRW17455.1"/>
    </source>
</evidence>
<protein>
    <submittedName>
        <fullName evidence="1">ATP-binding protein</fullName>
    </submittedName>
</protein>
<sequence length="268" mass="28728">MTDDLLARIAAALERLAPPPAPSADLSGNSFVWADRRLTPVTAARAQPLDVFAGVDAQRDALLQNTRRHAAALPAHDVLLWGARGMGKSSLVKSVAAAVRAAGHDLMLVQVGRDDIGTLGTLFDAMPPRRALVFADDLSFEADETQYKALRSVLDGGIAARPDGVRLVVTSNRRHLVPRAHADGDAINPRDVLDDRLALADRFGLSLGFHNADQDTYLAIVARYAAAHELAFDESAALAWATGRGNRSGRVAWQYIEEIAGSAGRRLD</sequence>
<name>A0A552UGW0_9SPHN</name>
<dbReference type="PANTHER" id="PTHR42935:SF1">
    <property type="entry name" value="SLR0930 PROTEIN"/>
    <property type="match status" value="1"/>
</dbReference>
<dbReference type="EMBL" id="VJWA01000001">
    <property type="protein sequence ID" value="TRW17455.1"/>
    <property type="molecule type" value="Genomic_DNA"/>
</dbReference>
<dbReference type="PANTHER" id="PTHR42935">
    <property type="entry name" value="SLR0930 PROTEIN"/>
    <property type="match status" value="1"/>
</dbReference>